<sequence length="253" mass="27682">MNSKSKSASGKDSTPQGAREYARSFVTQIVCELKFPTILEFGNSRPPASFVTALRKKYPNLEAGQQVNISFGGTSETTQAHILREVRGGWLATLKQSSVSIEGNSYDGYADLRSRVEQLVAAAAPIIDSDIWTRVGLRYINTIYGDPADGWVNRDLVGPIGQELLRPVNSFGGALQVGTLEEGALLRHQLALVTNHQGGDVSTVSYVIDLDVFQAAVSVTDTFEVLDKLHERSFALFQWTLGERAKSYLQAKD</sequence>
<protein>
    <submittedName>
        <fullName evidence="1">TIGR04255 family protein</fullName>
    </submittedName>
</protein>
<dbReference type="RefSeq" id="WP_079723549.1">
    <property type="nucleotide sequence ID" value="NZ_BMCL01000002.1"/>
</dbReference>
<name>A0A1T5JZU9_9GAMM</name>
<dbReference type="NCBIfam" id="TIGR04255">
    <property type="entry name" value="sporadTIGR04255"/>
    <property type="match status" value="1"/>
</dbReference>
<evidence type="ECO:0000313" key="2">
    <source>
        <dbReference type="Proteomes" id="UP000190341"/>
    </source>
</evidence>
<proteinExistence type="predicted"/>
<organism evidence="1 2">
    <name type="scientific">Pseudoxanthomonas indica</name>
    <dbReference type="NCBI Taxonomy" id="428993"/>
    <lineage>
        <taxon>Bacteria</taxon>
        <taxon>Pseudomonadati</taxon>
        <taxon>Pseudomonadota</taxon>
        <taxon>Gammaproteobacteria</taxon>
        <taxon>Lysobacterales</taxon>
        <taxon>Lysobacteraceae</taxon>
        <taxon>Pseudoxanthomonas</taxon>
    </lineage>
</organism>
<dbReference type="InterPro" id="IPR026349">
    <property type="entry name" value="CHP04255"/>
</dbReference>
<dbReference type="AlphaFoldDB" id="A0A1T5JZU9"/>
<evidence type="ECO:0000313" key="1">
    <source>
        <dbReference type="EMBL" id="SKC56916.1"/>
    </source>
</evidence>
<gene>
    <name evidence="1" type="ORF">SAMN06296058_1231</name>
</gene>
<dbReference type="EMBL" id="FUZV01000001">
    <property type="protein sequence ID" value="SKC56916.1"/>
    <property type="molecule type" value="Genomic_DNA"/>
</dbReference>
<dbReference type="OrthoDB" id="7107919at2"/>
<dbReference type="Proteomes" id="UP000190341">
    <property type="component" value="Unassembled WGS sequence"/>
</dbReference>
<reference evidence="1 2" key="1">
    <citation type="submission" date="2017-02" db="EMBL/GenBank/DDBJ databases">
        <authorList>
            <person name="Peterson S.W."/>
        </authorList>
    </citation>
    <scope>NUCLEOTIDE SEQUENCE [LARGE SCALE GENOMIC DNA]</scope>
    <source>
        <strain evidence="1 2">P15</strain>
    </source>
</reference>
<accession>A0A1T5JZU9</accession>
<keyword evidence="2" id="KW-1185">Reference proteome</keyword>